<dbReference type="GO" id="GO:0005634">
    <property type="term" value="C:nucleus"/>
    <property type="evidence" value="ECO:0007669"/>
    <property type="project" value="TreeGrafter"/>
</dbReference>
<dbReference type="PANTHER" id="PTHR11477">
    <property type="entry name" value="TRANSCRIPTION FACTOR S-II ZINC FINGER DOMAIN-CONTAINING PROTEIN"/>
    <property type="match status" value="1"/>
</dbReference>
<feature type="domain" description="TFIIS central" evidence="5">
    <location>
        <begin position="111"/>
        <end position="200"/>
    </location>
</feature>
<gene>
    <name evidence="6" type="ORF">OLC1_LOCUS9638</name>
</gene>
<dbReference type="GO" id="GO:0008270">
    <property type="term" value="F:zinc ion binding"/>
    <property type="evidence" value="ECO:0007669"/>
    <property type="project" value="UniProtKB-KW"/>
</dbReference>
<evidence type="ECO:0000259" key="5">
    <source>
        <dbReference type="PROSITE" id="PS51321"/>
    </source>
</evidence>
<keyword evidence="7" id="KW-1185">Reference proteome</keyword>
<dbReference type="SUPFAM" id="SSF46942">
    <property type="entry name" value="Elongation factor TFIIS domain 2"/>
    <property type="match status" value="1"/>
</dbReference>
<dbReference type="EMBL" id="OX459120">
    <property type="protein sequence ID" value="CAI9099668.1"/>
    <property type="molecule type" value="Genomic_DNA"/>
</dbReference>
<dbReference type="SMART" id="SM00510">
    <property type="entry name" value="TFS2M"/>
    <property type="match status" value="1"/>
</dbReference>
<dbReference type="SUPFAM" id="SSF47676">
    <property type="entry name" value="Conserved domain common to transcription factors TFIIS, elongin A, CRSP70"/>
    <property type="match status" value="1"/>
</dbReference>
<proteinExistence type="predicted"/>
<dbReference type="PROSITE" id="PS51321">
    <property type="entry name" value="TFIIS_CENTRAL"/>
    <property type="match status" value="1"/>
</dbReference>
<evidence type="ECO:0000313" key="7">
    <source>
        <dbReference type="Proteomes" id="UP001161247"/>
    </source>
</evidence>
<evidence type="ECO:0000256" key="2">
    <source>
        <dbReference type="ARBA" id="ARBA00022771"/>
    </source>
</evidence>
<dbReference type="Gene3D" id="1.20.930.10">
    <property type="entry name" value="Conserved domain common to transcription factors TFIIS, elongin A, CRSP70"/>
    <property type="match status" value="1"/>
</dbReference>
<organism evidence="6 7">
    <name type="scientific">Oldenlandia corymbosa var. corymbosa</name>
    <dbReference type="NCBI Taxonomy" id="529605"/>
    <lineage>
        <taxon>Eukaryota</taxon>
        <taxon>Viridiplantae</taxon>
        <taxon>Streptophyta</taxon>
        <taxon>Embryophyta</taxon>
        <taxon>Tracheophyta</taxon>
        <taxon>Spermatophyta</taxon>
        <taxon>Magnoliopsida</taxon>
        <taxon>eudicotyledons</taxon>
        <taxon>Gunneridae</taxon>
        <taxon>Pentapetalae</taxon>
        <taxon>asterids</taxon>
        <taxon>lamiids</taxon>
        <taxon>Gentianales</taxon>
        <taxon>Rubiaceae</taxon>
        <taxon>Rubioideae</taxon>
        <taxon>Spermacoceae</taxon>
        <taxon>Hedyotis-Oldenlandia complex</taxon>
        <taxon>Oldenlandia</taxon>
    </lineage>
</organism>
<dbReference type="Gene3D" id="1.10.472.30">
    <property type="entry name" value="Transcription elongation factor S-II, central domain"/>
    <property type="match status" value="1"/>
</dbReference>
<dbReference type="InterPro" id="IPR035441">
    <property type="entry name" value="TFIIS/LEDGF_dom_sf"/>
</dbReference>
<evidence type="ECO:0000313" key="6">
    <source>
        <dbReference type="EMBL" id="CAI9099668.1"/>
    </source>
</evidence>
<reference evidence="6" key="1">
    <citation type="submission" date="2023-03" db="EMBL/GenBank/DDBJ databases">
        <authorList>
            <person name="Julca I."/>
        </authorList>
    </citation>
    <scope>NUCLEOTIDE SEQUENCE</scope>
</reference>
<keyword evidence="1" id="KW-0479">Metal-binding</keyword>
<dbReference type="Pfam" id="PF07500">
    <property type="entry name" value="TFIIS_M"/>
    <property type="match status" value="1"/>
</dbReference>
<keyword evidence="3" id="KW-0862">Zinc</keyword>
<evidence type="ECO:0000256" key="4">
    <source>
        <dbReference type="ARBA" id="ARBA00023242"/>
    </source>
</evidence>
<accession>A0AAV1CWR1</accession>
<dbReference type="GO" id="GO:0006351">
    <property type="term" value="P:DNA-templated transcription"/>
    <property type="evidence" value="ECO:0007669"/>
    <property type="project" value="InterPro"/>
</dbReference>
<sequence length="200" mass="22521">MEKVLVALFERAKKAADAAAAGEVGVDSSAAEDRCIDSLRRLKGLPINYDIHFTTQVAKRLRQLIKHPRKKIQKRPSGDSGKAKKKVQFYYGSKKSAPRKLTCLPSIKDKNRDQIRELLAEGLSKVDDDGLKEVVDSYDPHCVATEVESVLFSKWGFFNGPKKERYRSVVFNIKDPKNKDFSPERASAAVFSGVHRRLET</sequence>
<keyword evidence="4" id="KW-0539">Nucleus</keyword>
<dbReference type="AlphaFoldDB" id="A0AAV1CWR1"/>
<dbReference type="Proteomes" id="UP001161247">
    <property type="component" value="Chromosome 3"/>
</dbReference>
<protein>
    <submittedName>
        <fullName evidence="6">OLC1v1036524C1</fullName>
    </submittedName>
</protein>
<dbReference type="InterPro" id="IPR003618">
    <property type="entry name" value="TFIIS_cen_dom"/>
</dbReference>
<name>A0AAV1CWR1_OLDCO</name>
<keyword evidence="2" id="KW-0863">Zinc-finger</keyword>
<dbReference type="InterPro" id="IPR036575">
    <property type="entry name" value="TFIIS_cen_dom_sf"/>
</dbReference>
<dbReference type="PANTHER" id="PTHR11477:SF0">
    <property type="entry name" value="IP08861P-RELATED"/>
    <property type="match status" value="1"/>
</dbReference>
<evidence type="ECO:0000256" key="1">
    <source>
        <dbReference type="ARBA" id="ARBA00022723"/>
    </source>
</evidence>
<evidence type="ECO:0000256" key="3">
    <source>
        <dbReference type="ARBA" id="ARBA00022833"/>
    </source>
</evidence>